<name>A0AAW9SFZ2_9BACT</name>
<dbReference type="EMBL" id="JBDKWZ010000023">
    <property type="protein sequence ID" value="MEN7551520.1"/>
    <property type="molecule type" value="Genomic_DNA"/>
</dbReference>
<comment type="caution">
    <text evidence="1">The sequence shown here is derived from an EMBL/GenBank/DDBJ whole genome shotgun (WGS) entry which is preliminary data.</text>
</comment>
<dbReference type="GO" id="GO:0003677">
    <property type="term" value="F:DNA binding"/>
    <property type="evidence" value="ECO:0007669"/>
    <property type="project" value="InterPro"/>
</dbReference>
<dbReference type="RefSeq" id="WP_346824301.1">
    <property type="nucleotide sequence ID" value="NZ_JBDKWZ010000023.1"/>
</dbReference>
<gene>
    <name evidence="1" type="ORF">AAG747_26620</name>
</gene>
<proteinExistence type="predicted"/>
<keyword evidence="2" id="KW-1185">Reference proteome</keyword>
<dbReference type="Pfam" id="PF03400">
    <property type="entry name" value="DDE_Tnp_IS1"/>
    <property type="match status" value="1"/>
</dbReference>
<protein>
    <submittedName>
        <fullName evidence="1">IS1 family transposase</fullName>
    </submittedName>
</protein>
<dbReference type="GO" id="GO:0006313">
    <property type="term" value="P:DNA transposition"/>
    <property type="evidence" value="ECO:0007669"/>
    <property type="project" value="InterPro"/>
</dbReference>
<dbReference type="AlphaFoldDB" id="A0AAW9SFZ2"/>
<sequence>MKDLLPAGVLKQPAVSLYCLEADEMWSFVGAKDCPEWLWLAVDRRTGLGGGFPFGQSG</sequence>
<dbReference type="Proteomes" id="UP001403385">
    <property type="component" value="Unassembled WGS sequence"/>
</dbReference>
<organism evidence="1 2">
    <name type="scientific">Rapidithrix thailandica</name>
    <dbReference type="NCBI Taxonomy" id="413964"/>
    <lineage>
        <taxon>Bacteria</taxon>
        <taxon>Pseudomonadati</taxon>
        <taxon>Bacteroidota</taxon>
        <taxon>Cytophagia</taxon>
        <taxon>Cytophagales</taxon>
        <taxon>Flammeovirgaceae</taxon>
        <taxon>Rapidithrix</taxon>
    </lineage>
</organism>
<accession>A0AAW9SFZ2</accession>
<dbReference type="InterPro" id="IPR005063">
    <property type="entry name" value="Transposase_27"/>
</dbReference>
<dbReference type="GO" id="GO:0004803">
    <property type="term" value="F:transposase activity"/>
    <property type="evidence" value="ECO:0007669"/>
    <property type="project" value="InterPro"/>
</dbReference>
<evidence type="ECO:0000313" key="1">
    <source>
        <dbReference type="EMBL" id="MEN7551520.1"/>
    </source>
</evidence>
<reference evidence="1 2" key="1">
    <citation type="submission" date="2024-04" db="EMBL/GenBank/DDBJ databases">
        <title>Novel genus in family Flammeovirgaceae.</title>
        <authorList>
            <person name="Nguyen T.H."/>
            <person name="Vuong T.Q."/>
            <person name="Le H."/>
            <person name="Kim S.-G."/>
        </authorList>
    </citation>
    <scope>NUCLEOTIDE SEQUENCE [LARGE SCALE GENOMIC DNA]</scope>
    <source>
        <strain evidence="1 2">JCM 23209</strain>
    </source>
</reference>
<evidence type="ECO:0000313" key="2">
    <source>
        <dbReference type="Proteomes" id="UP001403385"/>
    </source>
</evidence>